<evidence type="ECO:0000313" key="2">
    <source>
        <dbReference type="Proteomes" id="UP000334990"/>
    </source>
</evidence>
<evidence type="ECO:0000313" key="1">
    <source>
        <dbReference type="EMBL" id="GER97941.1"/>
    </source>
</evidence>
<sequence>MSAWRSLIRRLFPPERQAWLRALTIRRITSRRKLNPARRPRSYPRVVKRARHNSYRVKRSGDAGVRHRGPAVIDLVNLPPGVLHVPAPRSPVLETTEAQLKT</sequence>
<dbReference type="Proteomes" id="UP000334990">
    <property type="component" value="Unassembled WGS sequence"/>
</dbReference>
<reference evidence="1 2" key="1">
    <citation type="submission" date="2019-10" db="EMBL/GenBank/DDBJ databases">
        <title>Whole genome shotgun sequence of Acrocarpospora corrugata NBRC 13972.</title>
        <authorList>
            <person name="Ichikawa N."/>
            <person name="Kimura A."/>
            <person name="Kitahashi Y."/>
            <person name="Komaki H."/>
            <person name="Oguchi A."/>
        </authorList>
    </citation>
    <scope>NUCLEOTIDE SEQUENCE [LARGE SCALE GENOMIC DNA]</scope>
    <source>
        <strain evidence="1 2">NBRC 13972</strain>
    </source>
</reference>
<protein>
    <submittedName>
        <fullName evidence="1">Uncharacterized protein</fullName>
    </submittedName>
</protein>
<keyword evidence="2" id="KW-1185">Reference proteome</keyword>
<dbReference type="AlphaFoldDB" id="A0A5M3VQS6"/>
<gene>
    <name evidence="1" type="ORF">Acor_00030</name>
</gene>
<proteinExistence type="predicted"/>
<dbReference type="EMBL" id="BLAD01000006">
    <property type="protein sequence ID" value="GER97941.1"/>
    <property type="molecule type" value="Genomic_DNA"/>
</dbReference>
<comment type="caution">
    <text evidence="1">The sequence shown here is derived from an EMBL/GenBank/DDBJ whole genome shotgun (WGS) entry which is preliminary data.</text>
</comment>
<name>A0A5M3VQS6_9ACTN</name>
<organism evidence="1 2">
    <name type="scientific">Acrocarpospora corrugata</name>
    <dbReference type="NCBI Taxonomy" id="35763"/>
    <lineage>
        <taxon>Bacteria</taxon>
        <taxon>Bacillati</taxon>
        <taxon>Actinomycetota</taxon>
        <taxon>Actinomycetes</taxon>
        <taxon>Streptosporangiales</taxon>
        <taxon>Streptosporangiaceae</taxon>
        <taxon>Acrocarpospora</taxon>
    </lineage>
</organism>
<accession>A0A5M3VQS6</accession>